<sequence length="93" mass="10920">MAIFQRLSRAWKMSSTFKFSLAFDHEGNKLDHRNGVSYYDKYWKKCQTWAKPPITMALALDGQILKDDNVPVTDNDRNPDLILSPYQDIRIRI</sequence>
<evidence type="ECO:0000313" key="1">
    <source>
        <dbReference type="EMBL" id="CAG8470403.1"/>
    </source>
</evidence>
<accession>A0ACA9KF96</accession>
<name>A0ACA9KF96_9GLOM</name>
<keyword evidence="2" id="KW-1185">Reference proteome</keyword>
<reference evidence="1" key="1">
    <citation type="submission" date="2021-06" db="EMBL/GenBank/DDBJ databases">
        <authorList>
            <person name="Kallberg Y."/>
            <person name="Tangrot J."/>
            <person name="Rosling A."/>
        </authorList>
    </citation>
    <scope>NUCLEOTIDE SEQUENCE</scope>
    <source>
        <strain evidence="1">AU212A</strain>
    </source>
</reference>
<protein>
    <submittedName>
        <fullName evidence="1">10783_t:CDS:1</fullName>
    </submittedName>
</protein>
<evidence type="ECO:0000313" key="2">
    <source>
        <dbReference type="Proteomes" id="UP000789860"/>
    </source>
</evidence>
<proteinExistence type="predicted"/>
<dbReference type="EMBL" id="CAJVPM010001625">
    <property type="protein sequence ID" value="CAG8470403.1"/>
    <property type="molecule type" value="Genomic_DNA"/>
</dbReference>
<gene>
    <name evidence="1" type="ORF">SCALOS_LOCUS2002</name>
</gene>
<comment type="caution">
    <text evidence="1">The sequence shown here is derived from an EMBL/GenBank/DDBJ whole genome shotgun (WGS) entry which is preliminary data.</text>
</comment>
<organism evidence="1 2">
    <name type="scientific">Scutellospora calospora</name>
    <dbReference type="NCBI Taxonomy" id="85575"/>
    <lineage>
        <taxon>Eukaryota</taxon>
        <taxon>Fungi</taxon>
        <taxon>Fungi incertae sedis</taxon>
        <taxon>Mucoromycota</taxon>
        <taxon>Glomeromycotina</taxon>
        <taxon>Glomeromycetes</taxon>
        <taxon>Diversisporales</taxon>
        <taxon>Gigasporaceae</taxon>
        <taxon>Scutellospora</taxon>
    </lineage>
</organism>
<dbReference type="Proteomes" id="UP000789860">
    <property type="component" value="Unassembled WGS sequence"/>
</dbReference>